<dbReference type="GO" id="GO:0016020">
    <property type="term" value="C:membrane"/>
    <property type="evidence" value="ECO:0007669"/>
    <property type="project" value="UniProtKB-SubCell"/>
</dbReference>
<name>A0AB39UVU9_9GAMM</name>
<dbReference type="EMBL" id="CP154858">
    <property type="protein sequence ID" value="XDT72047.1"/>
    <property type="molecule type" value="Genomic_DNA"/>
</dbReference>
<feature type="transmembrane region" description="Helical" evidence="6">
    <location>
        <begin position="304"/>
        <end position="323"/>
    </location>
</feature>
<keyword evidence="5 6" id="KW-0472">Membrane</keyword>
<evidence type="ECO:0000256" key="4">
    <source>
        <dbReference type="ARBA" id="ARBA00022989"/>
    </source>
</evidence>
<evidence type="ECO:0000256" key="2">
    <source>
        <dbReference type="ARBA" id="ARBA00022448"/>
    </source>
</evidence>
<organism evidence="7">
    <name type="scientific">Thermohahella caldifontis</name>
    <dbReference type="NCBI Taxonomy" id="3142973"/>
    <lineage>
        <taxon>Bacteria</taxon>
        <taxon>Pseudomonadati</taxon>
        <taxon>Pseudomonadota</taxon>
        <taxon>Gammaproteobacteria</taxon>
        <taxon>Oceanospirillales</taxon>
        <taxon>Hahellaceae</taxon>
        <taxon>Thermohahella</taxon>
    </lineage>
</organism>
<feature type="transmembrane region" description="Helical" evidence="6">
    <location>
        <begin position="254"/>
        <end position="283"/>
    </location>
</feature>
<keyword evidence="4 6" id="KW-1133">Transmembrane helix</keyword>
<keyword evidence="3 6" id="KW-0812">Transmembrane</keyword>
<protein>
    <recommendedName>
        <fullName evidence="6">Phosphate transporter</fullName>
    </recommendedName>
</protein>
<feature type="transmembrane region" description="Helical" evidence="6">
    <location>
        <begin position="43"/>
        <end position="65"/>
    </location>
</feature>
<evidence type="ECO:0000256" key="6">
    <source>
        <dbReference type="RuleBase" id="RU363058"/>
    </source>
</evidence>
<accession>A0AB39UVU9</accession>
<keyword evidence="6" id="KW-0592">Phosphate transport</keyword>
<evidence type="ECO:0000256" key="3">
    <source>
        <dbReference type="ARBA" id="ARBA00022692"/>
    </source>
</evidence>
<comment type="subcellular location">
    <subcellularLocation>
        <location evidence="1 6">Membrane</location>
        <topology evidence="1 6">Multi-pass membrane protein</topology>
    </subcellularLocation>
</comment>
<feature type="transmembrane region" description="Helical" evidence="6">
    <location>
        <begin position="354"/>
        <end position="375"/>
    </location>
</feature>
<dbReference type="PANTHER" id="PTHR11101:SF80">
    <property type="entry name" value="PHOSPHATE TRANSPORTER"/>
    <property type="match status" value="1"/>
</dbReference>
<evidence type="ECO:0000313" key="7">
    <source>
        <dbReference type="EMBL" id="XDT72047.1"/>
    </source>
</evidence>
<dbReference type="PANTHER" id="PTHR11101">
    <property type="entry name" value="PHOSPHATE TRANSPORTER"/>
    <property type="match status" value="1"/>
</dbReference>
<gene>
    <name evidence="7" type="ORF">AAIA72_14795</name>
</gene>
<evidence type="ECO:0000256" key="5">
    <source>
        <dbReference type="ARBA" id="ARBA00023136"/>
    </source>
</evidence>
<dbReference type="GO" id="GO:0005315">
    <property type="term" value="F:phosphate transmembrane transporter activity"/>
    <property type="evidence" value="ECO:0007669"/>
    <property type="project" value="InterPro"/>
</dbReference>
<dbReference type="InterPro" id="IPR001204">
    <property type="entry name" value="Phos_transporter"/>
</dbReference>
<comment type="similarity">
    <text evidence="6">Belongs to the inorganic phosphate transporter (PiT) (TC 2.A.20) family.</text>
</comment>
<dbReference type="AlphaFoldDB" id="A0AB39UVU9"/>
<feature type="transmembrane region" description="Helical" evidence="6">
    <location>
        <begin position="230"/>
        <end position="248"/>
    </location>
</feature>
<sequence length="376" mass="38778">MWEISLLLFAALLLSWFNGANDNFKGVASLHGSGTLSYRTALVFATLATLAGSLCALWIANGLVARFSGKGLVPEDLAGTTTFLAAVGLGAGWTVLLATRLGFPISTTHSLVGGLVGAGWLASGSQVNLSQLGSAFFLPLLVSPLLAAILAAALYSTLSRTRKRLGLEKTACICLGESAISAAPAMAGAQRQSATDLPAQPNAWVMSVSDLSDCELRYTNRVIGVPLQTLLDLLHIISAGAVSFARGLNDTPKIAGLLVAAHAISPTNGLLIVGLGIAAGGLLSAGRVARTLSHRITRMNTGQGLAANLVTSFLVIVASRFGVPVSTTHVSVGALFGMGSVTGNQDTRVVRSILLSWLITLPVAMLSSALAWLLIR</sequence>
<feature type="transmembrane region" description="Helical" evidence="6">
    <location>
        <begin position="77"/>
        <end position="98"/>
    </location>
</feature>
<proteinExistence type="inferred from homology"/>
<dbReference type="KEGG" id="tcd:AAIA72_14795"/>
<reference evidence="7" key="1">
    <citation type="submission" date="2024-05" db="EMBL/GenBank/DDBJ databases">
        <title>Genome sequencing of novel strain.</title>
        <authorList>
            <person name="Ganbat D."/>
            <person name="Ganbat S."/>
            <person name="Lee S.-J."/>
        </authorList>
    </citation>
    <scope>NUCLEOTIDE SEQUENCE</scope>
    <source>
        <strain evidence="7">SMD15-11</strain>
    </source>
</reference>
<dbReference type="GO" id="GO:0035435">
    <property type="term" value="P:phosphate ion transmembrane transport"/>
    <property type="evidence" value="ECO:0007669"/>
    <property type="project" value="TreeGrafter"/>
</dbReference>
<keyword evidence="2 6" id="KW-0813">Transport</keyword>
<dbReference type="Pfam" id="PF01384">
    <property type="entry name" value="PHO4"/>
    <property type="match status" value="1"/>
</dbReference>
<evidence type="ECO:0000256" key="1">
    <source>
        <dbReference type="ARBA" id="ARBA00004141"/>
    </source>
</evidence>
<feature type="transmembrane region" description="Helical" evidence="6">
    <location>
        <begin position="135"/>
        <end position="155"/>
    </location>
</feature>
<dbReference type="RefSeq" id="WP_369601068.1">
    <property type="nucleotide sequence ID" value="NZ_CP154858.1"/>
</dbReference>